<protein>
    <submittedName>
        <fullName evidence="2">Uncharacterized protein</fullName>
    </submittedName>
</protein>
<reference evidence="2 3" key="1">
    <citation type="journal article" date="2019" name="G3 (Bethesda)">
        <title>Sequencing of a Wild Apple (Malus baccata) Genome Unravels the Differences Between Cultivated and Wild Apple Species Regarding Disease Resistance and Cold Tolerance.</title>
        <authorList>
            <person name="Chen X."/>
        </authorList>
    </citation>
    <scope>NUCLEOTIDE SEQUENCE [LARGE SCALE GENOMIC DNA]</scope>
    <source>
        <strain evidence="3">cv. Shandingzi</strain>
        <tissue evidence="2">Leaves</tissue>
    </source>
</reference>
<accession>A0A540MI43</accession>
<dbReference type="Pfam" id="PF08615">
    <property type="entry name" value="RNase_H2_suC"/>
    <property type="match status" value="1"/>
</dbReference>
<dbReference type="InterPro" id="IPR013924">
    <property type="entry name" value="RNase_H2_suC"/>
</dbReference>
<dbReference type="GO" id="GO:0006401">
    <property type="term" value="P:RNA catabolic process"/>
    <property type="evidence" value="ECO:0007669"/>
    <property type="project" value="InterPro"/>
</dbReference>
<dbReference type="EMBL" id="VIEB01000253">
    <property type="protein sequence ID" value="TQD98436.1"/>
    <property type="molecule type" value="Genomic_DNA"/>
</dbReference>
<name>A0A540MI43_MALBA</name>
<dbReference type="STRING" id="106549.A0A540MI43"/>
<proteinExistence type="predicted"/>
<organism evidence="2 3">
    <name type="scientific">Malus baccata</name>
    <name type="common">Siberian crab apple</name>
    <name type="synonym">Pyrus baccata</name>
    <dbReference type="NCBI Taxonomy" id="106549"/>
    <lineage>
        <taxon>Eukaryota</taxon>
        <taxon>Viridiplantae</taxon>
        <taxon>Streptophyta</taxon>
        <taxon>Embryophyta</taxon>
        <taxon>Tracheophyta</taxon>
        <taxon>Spermatophyta</taxon>
        <taxon>Magnoliopsida</taxon>
        <taxon>eudicotyledons</taxon>
        <taxon>Gunneridae</taxon>
        <taxon>Pentapetalae</taxon>
        <taxon>rosids</taxon>
        <taxon>fabids</taxon>
        <taxon>Rosales</taxon>
        <taxon>Rosaceae</taxon>
        <taxon>Amygdaloideae</taxon>
        <taxon>Maleae</taxon>
        <taxon>Malus</taxon>
    </lineage>
</organism>
<comment type="caution">
    <text evidence="2">The sequence shown here is derived from an EMBL/GenBank/DDBJ whole genome shotgun (WGS) entry which is preliminary data.</text>
</comment>
<evidence type="ECO:0000313" key="3">
    <source>
        <dbReference type="Proteomes" id="UP000315295"/>
    </source>
</evidence>
<dbReference type="PANTHER" id="PTHR47204">
    <property type="entry name" value="OS02G0168900 PROTEIN"/>
    <property type="match status" value="1"/>
</dbReference>
<dbReference type="CDD" id="cd09271">
    <property type="entry name" value="RNase_H2-C"/>
    <property type="match status" value="1"/>
</dbReference>
<dbReference type="Gene3D" id="2.40.128.680">
    <property type="match status" value="1"/>
</dbReference>
<dbReference type="AlphaFoldDB" id="A0A540MI43"/>
<keyword evidence="3" id="KW-1185">Reference proteome</keyword>
<evidence type="ECO:0000256" key="1">
    <source>
        <dbReference type="SAM" id="MobiDB-lite"/>
    </source>
</evidence>
<dbReference type="PANTHER" id="PTHR47204:SF1">
    <property type="entry name" value="RIBONUCLEASE H2 SUBUNIT C"/>
    <property type="match status" value="1"/>
</dbReference>
<feature type="region of interest" description="Disordered" evidence="1">
    <location>
        <begin position="1"/>
        <end position="23"/>
    </location>
</feature>
<dbReference type="GO" id="GO:0032299">
    <property type="term" value="C:ribonuclease H2 complex"/>
    <property type="evidence" value="ECO:0007669"/>
    <property type="project" value="InterPro"/>
</dbReference>
<evidence type="ECO:0000313" key="2">
    <source>
        <dbReference type="EMBL" id="TQD98436.1"/>
    </source>
</evidence>
<sequence length="222" mass="24674">MEQGTQGSIVLRRHGKGESQEEEERVVDLSGQVHLLPCSIKFNDPSNVSQYFKSKPTGIESEGLRTQEACFRGRKLQGASISVPDGYSGMSLQFHAFCHLRASCWVLLAPLLWSIGEIDVFMVSDESDGREKRDLERKSCGFGLGKKSLGKRNLSDNSDGSSNCCEMNAKYKSITYWNHDSLPSQDDGFLRCFHWLSVAKSMHKPTTAEDLVSASAALEKMN</sequence>
<dbReference type="Proteomes" id="UP000315295">
    <property type="component" value="Unassembled WGS sequence"/>
</dbReference>
<gene>
    <name evidence="2" type="ORF">C1H46_016037</name>
</gene>